<dbReference type="PROSITE" id="PS00758">
    <property type="entry name" value="ARGE_DAPE_CPG2_1"/>
    <property type="match status" value="1"/>
</dbReference>
<feature type="domain" description="Peptidase M20 dimerisation" evidence="5">
    <location>
        <begin position="171"/>
        <end position="267"/>
    </location>
</feature>
<dbReference type="PANTHER" id="PTHR43808:SF28">
    <property type="entry name" value="[LYSW]-LYSINE_[LYSW]-ORNITHINE HYDROLASE"/>
    <property type="match status" value="1"/>
</dbReference>
<dbReference type="GO" id="GO:0046872">
    <property type="term" value="F:metal ion binding"/>
    <property type="evidence" value="ECO:0007669"/>
    <property type="project" value="UniProtKB-KW"/>
</dbReference>
<dbReference type="InterPro" id="IPR036264">
    <property type="entry name" value="Bact_exopeptidase_dim_dom"/>
</dbReference>
<dbReference type="AlphaFoldDB" id="A0A7C1FHW4"/>
<sequence>MNIHLDEAALVAFTQDLVRIPSLSGEEGPAIERVTAEMHRLGFDEVFVDENGSAVGIVNGAQPGPTILLDAHIDTVGIAPGSMWTRDPFGAEIENGYIYGRGAADMKGALAAMVHAVGSLDRGTLAGRAVVSATVMEEVLEGIALEAVMRHVQPDFVVIGEATQLHLNRGGRGRAEIHLETIGVPAHSSSPHLGLNAVHEMIKLIQIVESTPLDSHPLLGPALLALTDIISDPYPAYSVTPSRCRVTYDRRTLPGETAESVLGAILNRPETQRIRCSAVIAQGEHRTYTGEVLRAQKFFPAWEFAENHPFVQTALRGLQATGFNPQLRAYRFCTNAASSAGKLGVPTVGFGPAAEEDAHVVDERLSIAELMAAARGYAGIAQEALRRPS</sequence>
<keyword evidence="2" id="KW-0479">Metal-binding</keyword>
<keyword evidence="4" id="KW-0862">Zinc</keyword>
<name>A0A7C1FHW4_9CHLR</name>
<comment type="cofactor">
    <cofactor evidence="1">
        <name>Zn(2+)</name>
        <dbReference type="ChEBI" id="CHEBI:29105"/>
    </cofactor>
</comment>
<evidence type="ECO:0000256" key="3">
    <source>
        <dbReference type="ARBA" id="ARBA00022801"/>
    </source>
</evidence>
<gene>
    <name evidence="6" type="ORF">ENQ20_16965</name>
</gene>
<dbReference type="GO" id="GO:0016787">
    <property type="term" value="F:hydrolase activity"/>
    <property type="evidence" value="ECO:0007669"/>
    <property type="project" value="UniProtKB-KW"/>
</dbReference>
<evidence type="ECO:0000256" key="2">
    <source>
        <dbReference type="ARBA" id="ARBA00022723"/>
    </source>
</evidence>
<keyword evidence="3 6" id="KW-0378">Hydrolase</keyword>
<dbReference type="EMBL" id="DSMG01000177">
    <property type="protein sequence ID" value="HDX33159.1"/>
    <property type="molecule type" value="Genomic_DNA"/>
</dbReference>
<dbReference type="NCBIfam" id="NF009555">
    <property type="entry name" value="PRK13004.1"/>
    <property type="match status" value="1"/>
</dbReference>
<evidence type="ECO:0000259" key="5">
    <source>
        <dbReference type="Pfam" id="PF07687"/>
    </source>
</evidence>
<dbReference type="PANTHER" id="PTHR43808">
    <property type="entry name" value="ACETYLORNITHINE DEACETYLASE"/>
    <property type="match status" value="1"/>
</dbReference>
<organism evidence="6">
    <name type="scientific">Caldilinea aerophila</name>
    <dbReference type="NCBI Taxonomy" id="133453"/>
    <lineage>
        <taxon>Bacteria</taxon>
        <taxon>Bacillati</taxon>
        <taxon>Chloroflexota</taxon>
        <taxon>Caldilineae</taxon>
        <taxon>Caldilineales</taxon>
        <taxon>Caldilineaceae</taxon>
        <taxon>Caldilinea</taxon>
    </lineage>
</organism>
<dbReference type="InterPro" id="IPR001261">
    <property type="entry name" value="ArgE/DapE_CS"/>
</dbReference>
<evidence type="ECO:0000313" key="6">
    <source>
        <dbReference type="EMBL" id="HDX33159.1"/>
    </source>
</evidence>
<dbReference type="SUPFAM" id="SSF55031">
    <property type="entry name" value="Bacterial exopeptidase dimerisation domain"/>
    <property type="match status" value="1"/>
</dbReference>
<dbReference type="SUPFAM" id="SSF53187">
    <property type="entry name" value="Zn-dependent exopeptidases"/>
    <property type="match status" value="1"/>
</dbReference>
<protein>
    <submittedName>
        <fullName evidence="6">YgeY family selenium metabolism-linked hydrolase</fullName>
    </submittedName>
</protein>
<reference evidence="6" key="1">
    <citation type="journal article" date="2020" name="mSystems">
        <title>Genome- and Community-Level Interaction Insights into Carbon Utilization and Element Cycling Functions of Hydrothermarchaeota in Hydrothermal Sediment.</title>
        <authorList>
            <person name="Zhou Z."/>
            <person name="Liu Y."/>
            <person name="Xu W."/>
            <person name="Pan J."/>
            <person name="Luo Z.H."/>
            <person name="Li M."/>
        </authorList>
    </citation>
    <scope>NUCLEOTIDE SEQUENCE [LARGE SCALE GENOMIC DNA]</scope>
    <source>
        <strain evidence="6">SpSt-289</strain>
    </source>
</reference>
<dbReference type="Pfam" id="PF07687">
    <property type="entry name" value="M20_dimer"/>
    <property type="match status" value="1"/>
</dbReference>
<proteinExistence type="predicted"/>
<dbReference type="InterPro" id="IPR050072">
    <property type="entry name" value="Peptidase_M20A"/>
</dbReference>
<dbReference type="Gene3D" id="3.30.70.360">
    <property type="match status" value="1"/>
</dbReference>
<comment type="caution">
    <text evidence="6">The sequence shown here is derived from an EMBL/GenBank/DDBJ whole genome shotgun (WGS) entry which is preliminary data.</text>
</comment>
<accession>A0A7C1FHW4</accession>
<evidence type="ECO:0000256" key="4">
    <source>
        <dbReference type="ARBA" id="ARBA00022833"/>
    </source>
</evidence>
<dbReference type="Pfam" id="PF01546">
    <property type="entry name" value="Peptidase_M20"/>
    <property type="match status" value="1"/>
</dbReference>
<evidence type="ECO:0000256" key="1">
    <source>
        <dbReference type="ARBA" id="ARBA00001947"/>
    </source>
</evidence>
<dbReference type="InterPro" id="IPR011650">
    <property type="entry name" value="Peptidase_M20_dimer"/>
</dbReference>
<dbReference type="Gene3D" id="3.40.630.10">
    <property type="entry name" value="Zn peptidases"/>
    <property type="match status" value="2"/>
</dbReference>
<dbReference type="InterPro" id="IPR002933">
    <property type="entry name" value="Peptidase_M20"/>
</dbReference>